<dbReference type="AlphaFoldDB" id="A0ABD3UPK5"/>
<proteinExistence type="predicted"/>
<keyword evidence="2" id="KW-1185">Reference proteome</keyword>
<organism evidence="1 2">
    <name type="scientific">Penstemon smallii</name>
    <dbReference type="NCBI Taxonomy" id="265156"/>
    <lineage>
        <taxon>Eukaryota</taxon>
        <taxon>Viridiplantae</taxon>
        <taxon>Streptophyta</taxon>
        <taxon>Embryophyta</taxon>
        <taxon>Tracheophyta</taxon>
        <taxon>Spermatophyta</taxon>
        <taxon>Magnoliopsida</taxon>
        <taxon>eudicotyledons</taxon>
        <taxon>Gunneridae</taxon>
        <taxon>Pentapetalae</taxon>
        <taxon>asterids</taxon>
        <taxon>lamiids</taxon>
        <taxon>Lamiales</taxon>
        <taxon>Plantaginaceae</taxon>
        <taxon>Cheloneae</taxon>
        <taxon>Penstemon</taxon>
    </lineage>
</organism>
<comment type="caution">
    <text evidence="1">The sequence shown here is derived from an EMBL/GenBank/DDBJ whole genome shotgun (WGS) entry which is preliminary data.</text>
</comment>
<evidence type="ECO:0000313" key="1">
    <source>
        <dbReference type="EMBL" id="KAL3851462.1"/>
    </source>
</evidence>
<sequence length="91" mass="10353">MGMNSGSDTHFVKPRGAPTFFPSRVLSHPTVTNQSAINGKSPPFPHPTQRFGIKHLSSWVKKQINMPWGSPLRFVVFFRAEYFRQLLKPVT</sequence>
<evidence type="ECO:0000313" key="2">
    <source>
        <dbReference type="Proteomes" id="UP001634393"/>
    </source>
</evidence>
<reference evidence="1 2" key="1">
    <citation type="submission" date="2024-12" db="EMBL/GenBank/DDBJ databases">
        <title>The unique morphological basis and parallel evolutionary history of personate flowers in Penstemon.</title>
        <authorList>
            <person name="Depatie T.H."/>
            <person name="Wessinger C.A."/>
        </authorList>
    </citation>
    <scope>NUCLEOTIDE SEQUENCE [LARGE SCALE GENOMIC DNA]</scope>
    <source>
        <strain evidence="1">WTNN_2</strain>
        <tissue evidence="1">Leaf</tissue>
    </source>
</reference>
<accession>A0ABD3UPK5</accession>
<gene>
    <name evidence="1" type="ORF">ACJIZ3_013344</name>
</gene>
<protein>
    <submittedName>
        <fullName evidence="1">Uncharacterized protein</fullName>
    </submittedName>
</protein>
<dbReference type="Proteomes" id="UP001634393">
    <property type="component" value="Unassembled WGS sequence"/>
</dbReference>
<dbReference type="EMBL" id="JBJXBP010000001">
    <property type="protein sequence ID" value="KAL3851462.1"/>
    <property type="molecule type" value="Genomic_DNA"/>
</dbReference>
<name>A0ABD3UPK5_9LAMI</name>